<dbReference type="OrthoDB" id="10268090at2759"/>
<dbReference type="Pfam" id="PF03435">
    <property type="entry name" value="Sacchrp_dh_NADP"/>
    <property type="match status" value="1"/>
</dbReference>
<protein>
    <recommendedName>
        <fullName evidence="3">Saccharopine dehydrogenase NADP binding domain-containing protein</fullName>
    </recommendedName>
</protein>
<sequence length="415" mass="46264">MALRKYDLVIYGATGFTGELTCEYLVELKEKDLKWAIAGRSLSKLEQTKQHLTTMDETLENIDLIVADANNPDSLDSLLRDTMVVISTVGPYGKHGTPLVEACLRQGTHYVDITGEHNWIKYLIDHHHEEAQNKNVMIVPSCGFDSVPSDLGTFMVVDHLRRKHDLDTADVKLSLIKAQGGVSGGTIQSMVQACSDKYLSASDYFNPYLLSTQRGQDKPYLPWFYKDHDFAGKWQAFFIMSVVNEKIVRRSWSLYADRGRSYGKLFKYRESSVMPFIPGLIYTCILLAVLPLASVFLKFKPIMRLVEKILPAGGTGPTREQRSQGNFEFQLVATADTEPYDPVVRARGVVKGFRDPGYGDTCRMLVESALSIVKNLDSLPGKQGGILTPATAFGQVLIDRLTANGGMVFEVTDMP</sequence>
<dbReference type="InterPro" id="IPR051276">
    <property type="entry name" value="Saccharopine_DH-like_oxidrdct"/>
</dbReference>
<keyword evidence="5" id="KW-1185">Reference proteome</keyword>
<accession>A0A168QZR0</accession>
<feature type="transmembrane region" description="Helical" evidence="2">
    <location>
        <begin position="276"/>
        <end position="297"/>
    </location>
</feature>
<evidence type="ECO:0000259" key="3">
    <source>
        <dbReference type="Pfam" id="PF03435"/>
    </source>
</evidence>
<dbReference type="GO" id="GO:0005886">
    <property type="term" value="C:plasma membrane"/>
    <property type="evidence" value="ECO:0007669"/>
    <property type="project" value="TreeGrafter"/>
</dbReference>
<keyword evidence="2" id="KW-0472">Membrane</keyword>
<evidence type="ECO:0000256" key="2">
    <source>
        <dbReference type="SAM" id="Phobius"/>
    </source>
</evidence>
<name>A0A168QZR0_ABSGL</name>
<dbReference type="InterPro" id="IPR036291">
    <property type="entry name" value="NAD(P)-bd_dom_sf"/>
</dbReference>
<dbReference type="PANTHER" id="PTHR12286:SF5">
    <property type="entry name" value="SACCHAROPINE DEHYDROGENASE-LIKE OXIDOREDUCTASE"/>
    <property type="match status" value="1"/>
</dbReference>
<dbReference type="Gene3D" id="3.40.50.720">
    <property type="entry name" value="NAD(P)-binding Rossmann-like Domain"/>
    <property type="match status" value="1"/>
</dbReference>
<dbReference type="PANTHER" id="PTHR12286">
    <property type="entry name" value="SACCHAROPINE DEHYDROGENASE-LIKE OXIDOREDUCTASE"/>
    <property type="match status" value="1"/>
</dbReference>
<dbReference type="Proteomes" id="UP000078561">
    <property type="component" value="Unassembled WGS sequence"/>
</dbReference>
<dbReference type="AlphaFoldDB" id="A0A168QZR0"/>
<keyword evidence="2" id="KW-0812">Transmembrane</keyword>
<dbReference type="InParanoid" id="A0A168QZR0"/>
<dbReference type="InterPro" id="IPR005097">
    <property type="entry name" value="Sacchrp_dh_NADP-bd"/>
</dbReference>
<evidence type="ECO:0000313" key="4">
    <source>
        <dbReference type="EMBL" id="SAM05847.1"/>
    </source>
</evidence>
<keyword evidence="2" id="KW-1133">Transmembrane helix</keyword>
<dbReference type="EMBL" id="LT554473">
    <property type="protein sequence ID" value="SAM05847.1"/>
    <property type="molecule type" value="Genomic_DNA"/>
</dbReference>
<evidence type="ECO:0000256" key="1">
    <source>
        <dbReference type="ARBA" id="ARBA00038048"/>
    </source>
</evidence>
<organism evidence="4">
    <name type="scientific">Absidia glauca</name>
    <name type="common">Pin mould</name>
    <dbReference type="NCBI Taxonomy" id="4829"/>
    <lineage>
        <taxon>Eukaryota</taxon>
        <taxon>Fungi</taxon>
        <taxon>Fungi incertae sedis</taxon>
        <taxon>Mucoromycota</taxon>
        <taxon>Mucoromycotina</taxon>
        <taxon>Mucoromycetes</taxon>
        <taxon>Mucorales</taxon>
        <taxon>Cunninghamellaceae</taxon>
        <taxon>Absidia</taxon>
    </lineage>
</organism>
<comment type="similarity">
    <text evidence="1">Belongs to the saccharopine dehydrogenase family.</text>
</comment>
<feature type="domain" description="Saccharopine dehydrogenase NADP binding" evidence="3">
    <location>
        <begin position="9"/>
        <end position="139"/>
    </location>
</feature>
<proteinExistence type="inferred from homology"/>
<evidence type="ECO:0000313" key="5">
    <source>
        <dbReference type="Proteomes" id="UP000078561"/>
    </source>
</evidence>
<gene>
    <name evidence="4" type="primary">ABSGL_11722.1 scaffold 12318</name>
</gene>
<dbReference type="GO" id="GO:0005739">
    <property type="term" value="C:mitochondrion"/>
    <property type="evidence" value="ECO:0007669"/>
    <property type="project" value="TreeGrafter"/>
</dbReference>
<dbReference type="GO" id="GO:0005811">
    <property type="term" value="C:lipid droplet"/>
    <property type="evidence" value="ECO:0007669"/>
    <property type="project" value="TreeGrafter"/>
</dbReference>
<dbReference type="SUPFAM" id="SSF51735">
    <property type="entry name" value="NAD(P)-binding Rossmann-fold domains"/>
    <property type="match status" value="1"/>
</dbReference>
<reference evidence="4" key="1">
    <citation type="submission" date="2016-04" db="EMBL/GenBank/DDBJ databases">
        <authorList>
            <person name="Evans L.H."/>
            <person name="Alamgir A."/>
            <person name="Owens N."/>
            <person name="Weber N.D."/>
            <person name="Virtaneva K."/>
            <person name="Barbian K."/>
            <person name="Babar A."/>
            <person name="Rosenke K."/>
        </authorList>
    </citation>
    <scope>NUCLEOTIDE SEQUENCE [LARGE SCALE GENOMIC DNA]</scope>
    <source>
        <strain evidence="4">CBS 101.48</strain>
    </source>
</reference>
<dbReference type="GO" id="GO:0009247">
    <property type="term" value="P:glycolipid biosynthetic process"/>
    <property type="evidence" value="ECO:0007669"/>
    <property type="project" value="TreeGrafter"/>
</dbReference>
<dbReference type="OMA" id="CEYRAIA"/>